<evidence type="ECO:0000256" key="4">
    <source>
        <dbReference type="ARBA" id="ARBA00022917"/>
    </source>
</evidence>
<comment type="similarity">
    <text evidence="7">Belongs to the class-I aminoacyl-tRNA synthetase family.</text>
</comment>
<dbReference type="Pfam" id="PF00579">
    <property type="entry name" value="tRNA-synt_1b"/>
    <property type="match status" value="1"/>
</dbReference>
<dbReference type="Gene3D" id="3.40.50.620">
    <property type="entry name" value="HUPs"/>
    <property type="match status" value="1"/>
</dbReference>
<evidence type="ECO:0000313" key="9">
    <source>
        <dbReference type="Proteomes" id="UP000554482"/>
    </source>
</evidence>
<reference evidence="8 9" key="1">
    <citation type="submission" date="2020-06" db="EMBL/GenBank/DDBJ databases">
        <title>Transcriptomic and genomic resources for Thalictrum thalictroides and T. hernandezii: Facilitating candidate gene discovery in an emerging model plant lineage.</title>
        <authorList>
            <person name="Arias T."/>
            <person name="Riano-Pachon D.M."/>
            <person name="Di Stilio V.S."/>
        </authorList>
    </citation>
    <scope>NUCLEOTIDE SEQUENCE [LARGE SCALE GENOMIC DNA]</scope>
    <source>
        <strain evidence="9">cv. WT478/WT964</strain>
        <tissue evidence="8">Leaves</tissue>
    </source>
</reference>
<keyword evidence="1 7" id="KW-0436">Ligase</keyword>
<dbReference type="Gene3D" id="1.10.240.10">
    <property type="entry name" value="Tyrosyl-Transfer RNA Synthetase"/>
    <property type="match status" value="1"/>
</dbReference>
<protein>
    <recommendedName>
        <fullName evidence="6">Tryptophanyl-tRNA synthetase</fullName>
    </recommendedName>
</protein>
<comment type="caution">
    <text evidence="8">The sequence shown here is derived from an EMBL/GenBank/DDBJ whole genome shotgun (WGS) entry which is preliminary data.</text>
</comment>
<dbReference type="GO" id="GO:0006436">
    <property type="term" value="P:tryptophanyl-tRNA aminoacylation"/>
    <property type="evidence" value="ECO:0007669"/>
    <property type="project" value="TreeGrafter"/>
</dbReference>
<evidence type="ECO:0000256" key="5">
    <source>
        <dbReference type="ARBA" id="ARBA00023146"/>
    </source>
</evidence>
<evidence type="ECO:0000256" key="1">
    <source>
        <dbReference type="ARBA" id="ARBA00022598"/>
    </source>
</evidence>
<accession>A0A7J6WA72</accession>
<proteinExistence type="inferred from homology"/>
<dbReference type="InterPro" id="IPR002305">
    <property type="entry name" value="aa-tRNA-synth_Ic"/>
</dbReference>
<evidence type="ECO:0000256" key="6">
    <source>
        <dbReference type="ARBA" id="ARBA00030268"/>
    </source>
</evidence>
<dbReference type="EMBL" id="JABWDY010019998">
    <property type="protein sequence ID" value="KAF5193480.1"/>
    <property type="molecule type" value="Genomic_DNA"/>
</dbReference>
<dbReference type="PANTHER" id="PTHR10055">
    <property type="entry name" value="TRYPTOPHANYL-TRNA SYNTHETASE"/>
    <property type="match status" value="1"/>
</dbReference>
<dbReference type="PANTHER" id="PTHR10055:SF1">
    <property type="entry name" value="TRYPTOPHAN--TRNA LIGASE, CYTOPLASMIC"/>
    <property type="match status" value="1"/>
</dbReference>
<gene>
    <name evidence="8" type="ORF">FRX31_016936</name>
</gene>
<evidence type="ECO:0000256" key="2">
    <source>
        <dbReference type="ARBA" id="ARBA00022741"/>
    </source>
</evidence>
<dbReference type="InterPro" id="IPR014729">
    <property type="entry name" value="Rossmann-like_a/b/a_fold"/>
</dbReference>
<evidence type="ECO:0000256" key="7">
    <source>
        <dbReference type="RuleBase" id="RU363036"/>
    </source>
</evidence>
<dbReference type="Proteomes" id="UP000554482">
    <property type="component" value="Unassembled WGS sequence"/>
</dbReference>
<dbReference type="OrthoDB" id="10261385at2759"/>
<evidence type="ECO:0000313" key="8">
    <source>
        <dbReference type="EMBL" id="KAF5193480.1"/>
    </source>
</evidence>
<evidence type="ECO:0000256" key="3">
    <source>
        <dbReference type="ARBA" id="ARBA00022840"/>
    </source>
</evidence>
<dbReference type="SUPFAM" id="SSF52374">
    <property type="entry name" value="Nucleotidylyl transferase"/>
    <property type="match status" value="1"/>
</dbReference>
<organism evidence="8 9">
    <name type="scientific">Thalictrum thalictroides</name>
    <name type="common">Rue-anemone</name>
    <name type="synonym">Anemone thalictroides</name>
    <dbReference type="NCBI Taxonomy" id="46969"/>
    <lineage>
        <taxon>Eukaryota</taxon>
        <taxon>Viridiplantae</taxon>
        <taxon>Streptophyta</taxon>
        <taxon>Embryophyta</taxon>
        <taxon>Tracheophyta</taxon>
        <taxon>Spermatophyta</taxon>
        <taxon>Magnoliopsida</taxon>
        <taxon>Ranunculales</taxon>
        <taxon>Ranunculaceae</taxon>
        <taxon>Thalictroideae</taxon>
        <taxon>Thalictrum</taxon>
    </lineage>
</organism>
<dbReference type="GO" id="GO:0005737">
    <property type="term" value="C:cytoplasm"/>
    <property type="evidence" value="ECO:0007669"/>
    <property type="project" value="TreeGrafter"/>
</dbReference>
<name>A0A7J6WA72_THATH</name>
<keyword evidence="9" id="KW-1185">Reference proteome</keyword>
<keyword evidence="5 7" id="KW-0030">Aminoacyl-tRNA synthetase</keyword>
<keyword evidence="4 7" id="KW-0648">Protein biosynthesis</keyword>
<keyword evidence="2 7" id="KW-0547">Nucleotide-binding</keyword>
<dbReference type="GO" id="GO:0004830">
    <property type="term" value="F:tryptophan-tRNA ligase activity"/>
    <property type="evidence" value="ECO:0007669"/>
    <property type="project" value="TreeGrafter"/>
</dbReference>
<keyword evidence="3 7" id="KW-0067">ATP-binding</keyword>
<dbReference type="AlphaFoldDB" id="A0A7J6WA72"/>
<dbReference type="GO" id="GO:0005524">
    <property type="term" value="F:ATP binding"/>
    <property type="evidence" value="ECO:0007669"/>
    <property type="project" value="UniProtKB-KW"/>
</dbReference>
<sequence>MYDEESKVKGIFGFDGEDHIGKIVFPAVQAAPGFPTSFPHIVFRQTYETLLLDTACNRMTRDVAPSPKLRYRKPALIESTFYTALQGETGKMSASDRTSAIYVTDSEEVIEKKMMKYAFSGGGSTKAEPMQYGADLEKDVSIEYLSFFLKEDRYHKERV</sequence>